<dbReference type="OrthoDB" id="7289984at2759"/>
<dbReference type="PANTHER" id="PTHR45458">
    <property type="entry name" value="SHORT-CHAIN DEHYDROGENASE/REDUCTASE SDR"/>
    <property type="match status" value="1"/>
</dbReference>
<dbReference type="PANTHER" id="PTHR45458:SF3">
    <property type="entry name" value="CHAIN DEHYDROGENASE (ATSC), PUTATIVE-RELATED"/>
    <property type="match status" value="1"/>
</dbReference>
<evidence type="ECO:0000313" key="2">
    <source>
        <dbReference type="Proteomes" id="UP000758603"/>
    </source>
</evidence>
<dbReference type="Gene3D" id="3.40.50.720">
    <property type="entry name" value="NAD(P)-binding Rossmann-like Domain"/>
    <property type="match status" value="1"/>
</dbReference>
<evidence type="ECO:0000313" key="1">
    <source>
        <dbReference type="EMBL" id="KAH6638612.1"/>
    </source>
</evidence>
<dbReference type="PRINTS" id="PR00081">
    <property type="entry name" value="GDHRDH"/>
</dbReference>
<dbReference type="InterPro" id="IPR052184">
    <property type="entry name" value="SDR_enzymes"/>
</dbReference>
<accession>A0A9P8RJH8</accession>
<protein>
    <submittedName>
        <fullName evidence="1">Uncharacterized protein</fullName>
    </submittedName>
</protein>
<gene>
    <name evidence="1" type="ORF">BKA67DRAFT_588952</name>
</gene>
<comment type="caution">
    <text evidence="1">The sequence shown here is derived from an EMBL/GenBank/DDBJ whole genome shotgun (WGS) entry which is preliminary data.</text>
</comment>
<dbReference type="AlphaFoldDB" id="A0A9P8RJH8"/>
<dbReference type="EMBL" id="JAGPXC010000015">
    <property type="protein sequence ID" value="KAH6638612.1"/>
    <property type="molecule type" value="Genomic_DNA"/>
</dbReference>
<dbReference type="RefSeq" id="XP_045950884.1">
    <property type="nucleotide sequence ID" value="XM_046104410.1"/>
</dbReference>
<dbReference type="Proteomes" id="UP000758603">
    <property type="component" value="Unassembled WGS sequence"/>
</dbReference>
<dbReference type="InterPro" id="IPR036291">
    <property type="entry name" value="NAD(P)-bd_dom_sf"/>
</dbReference>
<dbReference type="Pfam" id="PF00106">
    <property type="entry name" value="adh_short"/>
    <property type="match status" value="1"/>
</dbReference>
<dbReference type="GO" id="GO:0016616">
    <property type="term" value="F:oxidoreductase activity, acting on the CH-OH group of donors, NAD or NADP as acceptor"/>
    <property type="evidence" value="ECO:0007669"/>
    <property type="project" value="TreeGrafter"/>
</dbReference>
<keyword evidence="2" id="KW-1185">Reference proteome</keyword>
<dbReference type="GeneID" id="70133301"/>
<name>A0A9P8RJH8_9PEZI</name>
<proteinExistence type="predicted"/>
<dbReference type="SUPFAM" id="SSF51735">
    <property type="entry name" value="NAD(P)-binding Rossmann-fold domains"/>
    <property type="match status" value="1"/>
</dbReference>
<sequence>MATYVVTGVSRGIGYGFLTFLTKDPNNTVIGIVRDKAGTLKKISEDPELKGRSNFHIVEGDLASYDSLKKAAAETASITGGSIDYLISNAGYIPLFDAFDPIDYLVSNKPKETEEELKKVLNTNVIGQIQLFSLFIPQILKGKAKKVVTLTSGLADLDFTNQFDVFTGSLYSISKAAMNMAVAKFSAQYKEDGIHFISICPGLVDTGLYKDSSEEDLAKLGVLMGKFAKYKPDFSGPVTTETSVQDVKRVWETTSIENGDGGAFLSQYGNKTWL</sequence>
<reference evidence="1" key="1">
    <citation type="journal article" date="2021" name="Nat. Commun.">
        <title>Genetic determinants of endophytism in the Arabidopsis root mycobiome.</title>
        <authorList>
            <person name="Mesny F."/>
            <person name="Miyauchi S."/>
            <person name="Thiergart T."/>
            <person name="Pickel B."/>
            <person name="Atanasova L."/>
            <person name="Karlsson M."/>
            <person name="Huettel B."/>
            <person name="Barry K.W."/>
            <person name="Haridas S."/>
            <person name="Chen C."/>
            <person name="Bauer D."/>
            <person name="Andreopoulos W."/>
            <person name="Pangilinan J."/>
            <person name="LaButti K."/>
            <person name="Riley R."/>
            <person name="Lipzen A."/>
            <person name="Clum A."/>
            <person name="Drula E."/>
            <person name="Henrissat B."/>
            <person name="Kohler A."/>
            <person name="Grigoriev I.V."/>
            <person name="Martin F.M."/>
            <person name="Hacquard S."/>
        </authorList>
    </citation>
    <scope>NUCLEOTIDE SEQUENCE</scope>
    <source>
        <strain evidence="1">MPI-SDFR-AT-0073</strain>
    </source>
</reference>
<dbReference type="InterPro" id="IPR002347">
    <property type="entry name" value="SDR_fam"/>
</dbReference>
<organism evidence="1 2">
    <name type="scientific">Truncatella angustata</name>
    <dbReference type="NCBI Taxonomy" id="152316"/>
    <lineage>
        <taxon>Eukaryota</taxon>
        <taxon>Fungi</taxon>
        <taxon>Dikarya</taxon>
        <taxon>Ascomycota</taxon>
        <taxon>Pezizomycotina</taxon>
        <taxon>Sordariomycetes</taxon>
        <taxon>Xylariomycetidae</taxon>
        <taxon>Amphisphaeriales</taxon>
        <taxon>Sporocadaceae</taxon>
        <taxon>Truncatella</taxon>
    </lineage>
</organism>